<accession>A0A9W6U9T1</accession>
<name>A0A9W6U9T1_9STRA</name>
<evidence type="ECO:0000313" key="1">
    <source>
        <dbReference type="EMBL" id="GMF28801.1"/>
    </source>
</evidence>
<comment type="caution">
    <text evidence="1">The sequence shown here is derived from an EMBL/GenBank/DDBJ whole genome shotgun (WGS) entry which is preliminary data.</text>
</comment>
<dbReference type="Proteomes" id="UP001165083">
    <property type="component" value="Unassembled WGS sequence"/>
</dbReference>
<keyword evidence="2" id="KW-1185">Reference proteome</keyword>
<dbReference type="AlphaFoldDB" id="A0A9W6U9T1"/>
<sequence length="132" mass="15000">MWNGVESQRSKNLRETVKQIFLAQISGNRDDGTSCWDIPELFRHVDICQRFKSAGVGDFPTIALLARVWLGRAVSTAFQERGISSGSIVMRPYRSRTDRDRAEKQMLLKHNADEMKETILVLSGEADFRPSV</sequence>
<reference evidence="1" key="1">
    <citation type="submission" date="2023-04" db="EMBL/GenBank/DDBJ databases">
        <title>Phytophthora lilii NBRC 32176.</title>
        <authorList>
            <person name="Ichikawa N."/>
            <person name="Sato H."/>
            <person name="Tonouchi N."/>
        </authorList>
    </citation>
    <scope>NUCLEOTIDE SEQUENCE</scope>
    <source>
        <strain evidence="1">NBRC 32176</strain>
    </source>
</reference>
<gene>
    <name evidence="1" type="ORF">Plil01_001216300</name>
</gene>
<organism evidence="1 2">
    <name type="scientific">Phytophthora lilii</name>
    <dbReference type="NCBI Taxonomy" id="2077276"/>
    <lineage>
        <taxon>Eukaryota</taxon>
        <taxon>Sar</taxon>
        <taxon>Stramenopiles</taxon>
        <taxon>Oomycota</taxon>
        <taxon>Peronosporomycetes</taxon>
        <taxon>Peronosporales</taxon>
        <taxon>Peronosporaceae</taxon>
        <taxon>Phytophthora</taxon>
    </lineage>
</organism>
<dbReference type="EMBL" id="BSXW01000737">
    <property type="protein sequence ID" value="GMF28801.1"/>
    <property type="molecule type" value="Genomic_DNA"/>
</dbReference>
<dbReference type="OrthoDB" id="120088at2759"/>
<evidence type="ECO:0000313" key="2">
    <source>
        <dbReference type="Proteomes" id="UP001165083"/>
    </source>
</evidence>
<protein>
    <submittedName>
        <fullName evidence="1">Unnamed protein product</fullName>
    </submittedName>
</protein>
<proteinExistence type="predicted"/>